<feature type="chain" id="PRO_5021730625" description="Tetratricopeptide repeat protein" evidence="4">
    <location>
        <begin position="42"/>
        <end position="1311"/>
    </location>
</feature>
<feature type="compositionally biased region" description="Polar residues" evidence="2">
    <location>
        <begin position="1094"/>
        <end position="1103"/>
    </location>
</feature>
<feature type="transmembrane region" description="Helical" evidence="3">
    <location>
        <begin position="1115"/>
        <end position="1136"/>
    </location>
</feature>
<proteinExistence type="predicted"/>
<evidence type="ECO:0000313" key="6">
    <source>
        <dbReference type="Proteomes" id="UP000318741"/>
    </source>
</evidence>
<feature type="region of interest" description="Disordered" evidence="2">
    <location>
        <begin position="1196"/>
        <end position="1311"/>
    </location>
</feature>
<dbReference type="EMBL" id="CP036265">
    <property type="protein sequence ID" value="QDT14947.1"/>
    <property type="molecule type" value="Genomic_DNA"/>
</dbReference>
<accession>A0A517P6E0</accession>
<dbReference type="InterPro" id="IPR011990">
    <property type="entry name" value="TPR-like_helical_dom_sf"/>
</dbReference>
<keyword evidence="4" id="KW-0732">Signal</keyword>
<evidence type="ECO:0000256" key="1">
    <source>
        <dbReference type="SAM" id="Coils"/>
    </source>
</evidence>
<keyword evidence="6" id="KW-1185">Reference proteome</keyword>
<feature type="compositionally biased region" description="Low complexity" evidence="2">
    <location>
        <begin position="1241"/>
        <end position="1252"/>
    </location>
</feature>
<reference evidence="5 6" key="1">
    <citation type="submission" date="2019-02" db="EMBL/GenBank/DDBJ databases">
        <title>Deep-cultivation of Planctomycetes and their phenomic and genomic characterization uncovers novel biology.</title>
        <authorList>
            <person name="Wiegand S."/>
            <person name="Jogler M."/>
            <person name="Boedeker C."/>
            <person name="Pinto D."/>
            <person name="Vollmers J."/>
            <person name="Rivas-Marin E."/>
            <person name="Kohn T."/>
            <person name="Peeters S.H."/>
            <person name="Heuer A."/>
            <person name="Rast P."/>
            <person name="Oberbeckmann S."/>
            <person name="Bunk B."/>
            <person name="Jeske O."/>
            <person name="Meyerdierks A."/>
            <person name="Storesund J.E."/>
            <person name="Kallscheuer N."/>
            <person name="Luecker S."/>
            <person name="Lage O.M."/>
            <person name="Pohl T."/>
            <person name="Merkel B.J."/>
            <person name="Hornburger P."/>
            <person name="Mueller R.-W."/>
            <person name="Bruemmer F."/>
            <person name="Labrenz M."/>
            <person name="Spormann A.M."/>
            <person name="Op den Camp H."/>
            <person name="Overmann J."/>
            <person name="Amann R."/>
            <person name="Jetten M.S.M."/>
            <person name="Mascher T."/>
            <person name="Medema M.H."/>
            <person name="Devos D.P."/>
            <person name="Kaster A.-K."/>
            <person name="Ovreas L."/>
            <person name="Rohde M."/>
            <person name="Galperin M.Y."/>
            <person name="Jogler C."/>
        </authorList>
    </citation>
    <scope>NUCLEOTIDE SEQUENCE [LARGE SCALE GENOMIC DNA]</scope>
    <source>
        <strain evidence="5 6">CA12</strain>
    </source>
</reference>
<protein>
    <recommendedName>
        <fullName evidence="7">Tetratricopeptide repeat protein</fullName>
    </recommendedName>
</protein>
<gene>
    <name evidence="5" type="ORF">CA12_10270</name>
</gene>
<evidence type="ECO:0000256" key="4">
    <source>
        <dbReference type="SAM" id="SignalP"/>
    </source>
</evidence>
<feature type="signal peptide" evidence="4">
    <location>
        <begin position="1"/>
        <end position="41"/>
    </location>
</feature>
<dbReference type="Proteomes" id="UP000318741">
    <property type="component" value="Chromosome"/>
</dbReference>
<feature type="coiled-coil region" evidence="1">
    <location>
        <begin position="475"/>
        <end position="502"/>
    </location>
</feature>
<evidence type="ECO:0008006" key="7">
    <source>
        <dbReference type="Google" id="ProtNLM"/>
    </source>
</evidence>
<sequence length="1311" mass="138413" precursor="true">MSHAPTPRTVRPWATVWRARRTLRAILCAAALLSGANAAFAQEDGGEPSALDGPERAFLEGLRERRLADYAMLEIDRLAADEDTPAELKAALPYERALTLLALARSAGPGTDARTRLDEASALLEDFALKNPNNPLAGDAQFLRAEILQQAAADLLDVEDPVALPEETKTQARRLLEDAGRVYGDARRGLERTIQEIGLEQRDDAAVARRTAAEGRLIRARVEAARVVFRRAQTYPIGSPDRSRLLDEADAPLEELRNDFRRKIGALPGRIIQGQIRMARVPEDPAAVAKLSGDARTEAVKQLTTAAAILEEVVNQEPPAGAGIAVRAAVERLRGTAQRLRLSVLNNPLKADHQTVVTQATAWLDADRARGGSDTGAGVIFERGIAQERGAPAEDGRDRTRDLRAALADFQTAARRSEAVRGPATLAADRVREKLGLDRATPTKFVDAFDAAQALLRQLKEKQDAVAAAMTPEDKAAAQGDLDSLLSEIARLLNAANELADSNTDIGELSRARYLLAYVNTLAGRYYEAAVLAEYVAQNFNPPPPDPEKPDAPDQSGIPLQAATTAALAWTQAYQTRPEGFDGSFELSQLERLAGWIAEKYPDSDAATNARVTLGRVLLNEGELARAADAFAAIPESDAGYADAQLRAGDALWRRSLELARAEAADGPATPPPGGEDAPNAETLRQEAQQYLQRGVAKAEASLSGDAELSPTLVIGKTTLAQIYNGEGEFQKAVDELTGGKAKVQNAVAVAEGAERPDKGIKSAGFAKIVYQQLLRAQIGLKNIDAARQTIKDIQSVSTGGDVGVFVSLGRQIQEELEEIPPGPARDEARANLVSFLEEIAASDDQTFGSLMWVAETYAGLAETLPEGAAQGRQYYDAAAKALRSVVQNHLPEENKQAAANAVRLRLAEVLAGAGKFQEGYDQVLQVLSASENALNAQTVAANLLGDWGAAEGDAATLVKALAGDETAKVWGWGKISLMLAKQLRTPEGERFQADFNNARLQIPTVRAALAATKSGDEQTSEYQAAEKELLSWITLTPPDKIAPETRKQAEELYRSLQESRGVADPAPLPTGGAPAATPSADGEEPRVADAGAGTQNANSPAATDTAEEDEGPNVVLLVVGLVVLTLITIGGIIAFKPKPRKRAARRSTGKAGDEGATHAKMKGHGVVRSSLPDVAPIPAAVPAAAVDEGPVGTDFPDFSALSQKKASKPAAGTAPRTRSGVPSASSGTSGPEAVKRRRSSSSSSSGTSSSGKTRRPASPGAAAPDGKTVRRRSSSSGSTSSGSSGSSSSGSSSSDSSGAPRKRRPKPPSE</sequence>
<feature type="compositionally biased region" description="Low complexity" evidence="2">
    <location>
        <begin position="1275"/>
        <end position="1299"/>
    </location>
</feature>
<dbReference type="KEGG" id="acaf:CA12_10270"/>
<keyword evidence="1" id="KW-0175">Coiled coil</keyword>
<feature type="compositionally biased region" description="Basic residues" evidence="2">
    <location>
        <begin position="1139"/>
        <end position="1149"/>
    </location>
</feature>
<name>A0A517P6E0_9PLAN</name>
<feature type="compositionally biased region" description="Basic residues" evidence="2">
    <location>
        <begin position="1301"/>
        <end position="1311"/>
    </location>
</feature>
<evidence type="ECO:0000313" key="5">
    <source>
        <dbReference type="EMBL" id="QDT14947.1"/>
    </source>
</evidence>
<evidence type="ECO:0000256" key="3">
    <source>
        <dbReference type="SAM" id="Phobius"/>
    </source>
</evidence>
<feature type="region of interest" description="Disordered" evidence="2">
    <location>
        <begin position="1056"/>
        <end position="1110"/>
    </location>
</feature>
<keyword evidence="3" id="KW-0812">Transmembrane</keyword>
<feature type="region of interest" description="Disordered" evidence="2">
    <location>
        <begin position="1139"/>
        <end position="1171"/>
    </location>
</feature>
<dbReference type="RefSeq" id="WP_207622149.1">
    <property type="nucleotide sequence ID" value="NZ_CP036265.1"/>
</dbReference>
<keyword evidence="3" id="KW-1133">Transmembrane helix</keyword>
<dbReference type="Gene3D" id="1.25.40.10">
    <property type="entry name" value="Tetratricopeptide repeat domain"/>
    <property type="match status" value="1"/>
</dbReference>
<feature type="compositionally biased region" description="Low complexity" evidence="2">
    <location>
        <begin position="1064"/>
        <end position="1081"/>
    </location>
</feature>
<organism evidence="5 6">
    <name type="scientific">Alienimonas californiensis</name>
    <dbReference type="NCBI Taxonomy" id="2527989"/>
    <lineage>
        <taxon>Bacteria</taxon>
        <taxon>Pseudomonadati</taxon>
        <taxon>Planctomycetota</taxon>
        <taxon>Planctomycetia</taxon>
        <taxon>Planctomycetales</taxon>
        <taxon>Planctomycetaceae</taxon>
        <taxon>Alienimonas</taxon>
    </lineage>
</organism>
<evidence type="ECO:0000256" key="2">
    <source>
        <dbReference type="SAM" id="MobiDB-lite"/>
    </source>
</evidence>
<feature type="compositionally biased region" description="Polar residues" evidence="2">
    <location>
        <begin position="1221"/>
        <end position="1230"/>
    </location>
</feature>
<keyword evidence="3" id="KW-0472">Membrane</keyword>